<protein>
    <submittedName>
        <fullName evidence="2">Uncharacterized protein</fullName>
    </submittedName>
</protein>
<dbReference type="EMBL" id="NNAY01002889">
    <property type="protein sequence ID" value="OXU20381.1"/>
    <property type="molecule type" value="Genomic_DNA"/>
</dbReference>
<accession>A0A232EPW2</accession>
<proteinExistence type="predicted"/>
<evidence type="ECO:0000313" key="2">
    <source>
        <dbReference type="EMBL" id="OXU20381.1"/>
    </source>
</evidence>
<dbReference type="PANTHER" id="PTHR47771">
    <property type="entry name" value="LD27203P-RELATED"/>
    <property type="match status" value="1"/>
</dbReference>
<sequence length="226" mass="24933">MIAKALILLALVALSLAEVPQVEEKVEVKKHVEEEPQLETKTEEVADEKKHKRGLLELGYGYASPYAYSHLVIPTVYTQGVHTNTVITKEVPVAVPHPVAVPVEKRVPYPVIQKVAVPVDRPVAVNVPRPYPVEVTKHVPVPVDRPVAVPYPVVKHVPAPYAVPVVKHVPVPYAQPIIYEKYSHAYPLSAYTTWGDKDSGGTRTHREEYREPLLVGLPSSAGSLVH</sequence>
<feature type="chain" id="PRO_5012375819" evidence="1">
    <location>
        <begin position="18"/>
        <end position="226"/>
    </location>
</feature>
<dbReference type="Proteomes" id="UP000215335">
    <property type="component" value="Unassembled WGS sequence"/>
</dbReference>
<comment type="caution">
    <text evidence="2">The sequence shown here is derived from an EMBL/GenBank/DDBJ whole genome shotgun (WGS) entry which is preliminary data.</text>
</comment>
<keyword evidence="1" id="KW-0732">Signal</keyword>
<keyword evidence="3" id="KW-1185">Reference proteome</keyword>
<dbReference type="OrthoDB" id="7700820at2759"/>
<gene>
    <name evidence="2" type="ORF">TSAR_012229</name>
</gene>
<dbReference type="AlphaFoldDB" id="A0A232EPW2"/>
<dbReference type="PANTHER" id="PTHR47771:SF12">
    <property type="entry name" value="HL02234P-RELATED"/>
    <property type="match status" value="1"/>
</dbReference>
<evidence type="ECO:0000313" key="3">
    <source>
        <dbReference type="Proteomes" id="UP000215335"/>
    </source>
</evidence>
<feature type="signal peptide" evidence="1">
    <location>
        <begin position="1"/>
        <end position="17"/>
    </location>
</feature>
<evidence type="ECO:0000256" key="1">
    <source>
        <dbReference type="SAM" id="SignalP"/>
    </source>
</evidence>
<name>A0A232EPW2_9HYME</name>
<reference evidence="2 3" key="1">
    <citation type="journal article" date="2017" name="Curr. Biol.">
        <title>The Evolution of Venom by Co-option of Single-Copy Genes.</title>
        <authorList>
            <person name="Martinson E.O."/>
            <person name="Mrinalini"/>
            <person name="Kelkar Y.D."/>
            <person name="Chang C.H."/>
            <person name="Werren J.H."/>
        </authorList>
    </citation>
    <scope>NUCLEOTIDE SEQUENCE [LARGE SCALE GENOMIC DNA]</scope>
    <source>
        <strain evidence="2 3">Alberta</strain>
        <tissue evidence="2">Whole body</tissue>
    </source>
</reference>
<organism evidence="2 3">
    <name type="scientific">Trichomalopsis sarcophagae</name>
    <dbReference type="NCBI Taxonomy" id="543379"/>
    <lineage>
        <taxon>Eukaryota</taxon>
        <taxon>Metazoa</taxon>
        <taxon>Ecdysozoa</taxon>
        <taxon>Arthropoda</taxon>
        <taxon>Hexapoda</taxon>
        <taxon>Insecta</taxon>
        <taxon>Pterygota</taxon>
        <taxon>Neoptera</taxon>
        <taxon>Endopterygota</taxon>
        <taxon>Hymenoptera</taxon>
        <taxon>Apocrita</taxon>
        <taxon>Proctotrupomorpha</taxon>
        <taxon>Chalcidoidea</taxon>
        <taxon>Pteromalidae</taxon>
        <taxon>Pteromalinae</taxon>
        <taxon>Trichomalopsis</taxon>
    </lineage>
</organism>